<dbReference type="OrthoDB" id="4757738at2759"/>
<accession>A0A9P9WYU7</accession>
<name>A0A9P9WYU7_9PEZI</name>
<evidence type="ECO:0000313" key="1">
    <source>
        <dbReference type="EMBL" id="KAI1881654.1"/>
    </source>
</evidence>
<proteinExistence type="predicted"/>
<keyword evidence="2" id="KW-1185">Reference proteome</keyword>
<protein>
    <submittedName>
        <fullName evidence="1">Uncharacterized protein</fullName>
    </submittedName>
</protein>
<reference evidence="1" key="1">
    <citation type="submission" date="2021-03" db="EMBL/GenBank/DDBJ databases">
        <title>Revisited historic fungal species revealed as producer of novel bioactive compounds through whole genome sequencing and comparative genomics.</title>
        <authorList>
            <person name="Vignolle G.A."/>
            <person name="Hochenegger N."/>
            <person name="Mach R.L."/>
            <person name="Mach-Aigner A.R."/>
            <person name="Javad Rahimi M."/>
            <person name="Salim K.A."/>
            <person name="Chan C.M."/>
            <person name="Lim L.B.L."/>
            <person name="Cai F."/>
            <person name="Druzhinina I.S."/>
            <person name="U'Ren J.M."/>
            <person name="Derntl C."/>
        </authorList>
    </citation>
    <scope>NUCLEOTIDE SEQUENCE</scope>
    <source>
        <strain evidence="1">TUCIM 5799</strain>
    </source>
</reference>
<dbReference type="EMBL" id="JAFIMR010000001">
    <property type="protein sequence ID" value="KAI1881654.1"/>
    <property type="molecule type" value="Genomic_DNA"/>
</dbReference>
<evidence type="ECO:0000313" key="2">
    <source>
        <dbReference type="Proteomes" id="UP000829685"/>
    </source>
</evidence>
<dbReference type="AlphaFoldDB" id="A0A9P9WYU7"/>
<sequence>METDHNSAPSLAAVESAAKLYNAIQTAFPQAVANFESKWEAAAATHAERYSRTISAKDEAYTQTGESDALKRLGPKIIPFVVYKLAKGDSDQDLLGVFLYNALESQPDYRPSLEDDLRTCSNRIVELNYQRNKIVEERIARWKELHDRHTCRQSSSHFFTFSDGYEDLLEMGPSIIAPVMVAYNQDPEGYWWDLLHEIIHGRKKGAIQYQKHVFFEKWCDYFNEGDHNEAFEYILTPLDSYVKYGERV</sequence>
<dbReference type="Proteomes" id="UP000829685">
    <property type="component" value="Unassembled WGS sequence"/>
</dbReference>
<gene>
    <name evidence="1" type="ORF">JX265_000480</name>
</gene>
<organism evidence="1 2">
    <name type="scientific">Neoarthrinium moseri</name>
    <dbReference type="NCBI Taxonomy" id="1658444"/>
    <lineage>
        <taxon>Eukaryota</taxon>
        <taxon>Fungi</taxon>
        <taxon>Dikarya</taxon>
        <taxon>Ascomycota</taxon>
        <taxon>Pezizomycotina</taxon>
        <taxon>Sordariomycetes</taxon>
        <taxon>Xylariomycetidae</taxon>
        <taxon>Amphisphaeriales</taxon>
        <taxon>Apiosporaceae</taxon>
        <taxon>Neoarthrinium</taxon>
    </lineage>
</organism>
<comment type="caution">
    <text evidence="1">The sequence shown here is derived from an EMBL/GenBank/DDBJ whole genome shotgun (WGS) entry which is preliminary data.</text>
</comment>